<organism evidence="1 2">
    <name type="scientific">Paenibacillus baekrokdamisoli</name>
    <dbReference type="NCBI Taxonomy" id="1712516"/>
    <lineage>
        <taxon>Bacteria</taxon>
        <taxon>Bacillati</taxon>
        <taxon>Bacillota</taxon>
        <taxon>Bacilli</taxon>
        <taxon>Bacillales</taxon>
        <taxon>Paenibacillaceae</taxon>
        <taxon>Paenibacillus</taxon>
    </lineage>
</organism>
<evidence type="ECO:0008006" key="3">
    <source>
        <dbReference type="Google" id="ProtNLM"/>
    </source>
</evidence>
<protein>
    <recommendedName>
        <fullName evidence="3">N-acetyltransferase domain-containing protein</fullName>
    </recommendedName>
</protein>
<gene>
    <name evidence="1" type="ORF">Back11_14750</name>
</gene>
<reference evidence="1 2" key="1">
    <citation type="submission" date="2018-11" db="EMBL/GenBank/DDBJ databases">
        <title>Complete genome sequence of Paenibacillus baekrokdamisoli strain KCTC 33723.</title>
        <authorList>
            <person name="Kang S.W."/>
            <person name="Lee K.C."/>
            <person name="Kim K.K."/>
            <person name="Kim J.S."/>
            <person name="Kim D.S."/>
            <person name="Ko S.H."/>
            <person name="Yang S.H."/>
            <person name="Lee J.S."/>
        </authorList>
    </citation>
    <scope>NUCLEOTIDE SEQUENCE [LARGE SCALE GENOMIC DNA]</scope>
    <source>
        <strain evidence="1 2">KCTC 33723</strain>
    </source>
</reference>
<keyword evidence="2" id="KW-1185">Reference proteome</keyword>
<dbReference type="SUPFAM" id="SSF55729">
    <property type="entry name" value="Acyl-CoA N-acyltransferases (Nat)"/>
    <property type="match status" value="1"/>
</dbReference>
<dbReference type="AlphaFoldDB" id="A0A3G9IMR0"/>
<dbReference type="OrthoDB" id="156739at2"/>
<dbReference type="EMBL" id="AP019308">
    <property type="protein sequence ID" value="BBH20130.1"/>
    <property type="molecule type" value="Genomic_DNA"/>
</dbReference>
<dbReference type="RefSeq" id="WP_125654957.1">
    <property type="nucleotide sequence ID" value="NZ_AP019308.1"/>
</dbReference>
<dbReference type="KEGG" id="pbk:Back11_14750"/>
<name>A0A3G9IMR0_9BACL</name>
<dbReference type="InterPro" id="IPR016181">
    <property type="entry name" value="Acyl_CoA_acyltransferase"/>
</dbReference>
<accession>A0A3G9IMR0</accession>
<evidence type="ECO:0000313" key="1">
    <source>
        <dbReference type="EMBL" id="BBH20130.1"/>
    </source>
</evidence>
<proteinExistence type="predicted"/>
<dbReference type="Gene3D" id="3.40.630.30">
    <property type="match status" value="1"/>
</dbReference>
<evidence type="ECO:0000313" key="2">
    <source>
        <dbReference type="Proteomes" id="UP000275368"/>
    </source>
</evidence>
<sequence length="66" mass="7444">MNNINADILIMKIGKKLMELVEGRALERGSKLVALATRRASEFYKSIGYDESATYFKKTLSDDSQL</sequence>
<dbReference type="Proteomes" id="UP000275368">
    <property type="component" value="Chromosome"/>
</dbReference>